<dbReference type="PANTHER" id="PTHR36437">
    <property type="entry name" value="GLYOXALASE/BLEOMYCIN RESISTANCE PROTEIN/DIOXYGENASE"/>
    <property type="match status" value="1"/>
</dbReference>
<dbReference type="Gene3D" id="3.10.180.10">
    <property type="entry name" value="2,3-Dihydroxybiphenyl 1,2-Dioxygenase, domain 1"/>
    <property type="match status" value="2"/>
</dbReference>
<evidence type="ECO:0000313" key="3">
    <source>
        <dbReference type="Proteomes" id="UP001500782"/>
    </source>
</evidence>
<dbReference type="InterPro" id="IPR029068">
    <property type="entry name" value="Glyas_Bleomycin-R_OHBP_Dase"/>
</dbReference>
<feature type="domain" description="Glyoxalase/fosfomycin resistance/dioxygenase" evidence="1">
    <location>
        <begin position="19"/>
        <end position="120"/>
    </location>
</feature>
<dbReference type="PANTHER" id="PTHR36437:SF2">
    <property type="entry name" value="GLYOXALASE_BLEOMYCIN RESISTANCE PROTEIN_DIOXYGENASE"/>
    <property type="match status" value="1"/>
</dbReference>
<sequence>MSTSVKKDTIVQTVGGAILHVQHIKESAVWYSKLLDLPLEDLDDETPFYGVDMDEGLGLLLDDHRNLKGQRHPICMLHTNDIQKALSFINGMGCKISLELQNPHPGLAYFNFEDTEGNILMMCESNWEHPNPKSPKSESHPIKNHINTLVIPVQNLKRATEFYSRLLEKPIKPDRQDGGPIYWFDEGILLDDNRNNQDLESFPTYMLKASNIHEAYQYVKNEGIEVVRDIQFDHYFMIKDKEGNTVMVCL</sequence>
<proteinExistence type="predicted"/>
<gene>
    <name evidence="2" type="ORF">GCM10008967_02310</name>
</gene>
<evidence type="ECO:0000259" key="1">
    <source>
        <dbReference type="Pfam" id="PF00903"/>
    </source>
</evidence>
<evidence type="ECO:0000313" key="2">
    <source>
        <dbReference type="EMBL" id="GAA0315319.1"/>
    </source>
</evidence>
<dbReference type="EMBL" id="BAAADJ010000003">
    <property type="protein sequence ID" value="GAA0315319.1"/>
    <property type="molecule type" value="Genomic_DNA"/>
</dbReference>
<reference evidence="3" key="1">
    <citation type="journal article" date="2019" name="Int. J. Syst. Evol. Microbiol.">
        <title>The Global Catalogue of Microorganisms (GCM) 10K type strain sequencing project: providing services to taxonomists for standard genome sequencing and annotation.</title>
        <authorList>
            <consortium name="The Broad Institute Genomics Platform"/>
            <consortium name="The Broad Institute Genome Sequencing Center for Infectious Disease"/>
            <person name="Wu L."/>
            <person name="Ma J."/>
        </authorList>
    </citation>
    <scope>NUCLEOTIDE SEQUENCE [LARGE SCALE GENOMIC DNA]</scope>
    <source>
        <strain evidence="3">JCM 9731</strain>
    </source>
</reference>
<dbReference type="Proteomes" id="UP001500782">
    <property type="component" value="Unassembled WGS sequence"/>
</dbReference>
<keyword evidence="3" id="KW-1185">Reference proteome</keyword>
<protein>
    <recommendedName>
        <fullName evidence="1">Glyoxalase/fosfomycin resistance/dioxygenase domain-containing protein</fullName>
    </recommendedName>
</protein>
<dbReference type="Pfam" id="PF00903">
    <property type="entry name" value="Glyoxalase"/>
    <property type="match status" value="1"/>
</dbReference>
<dbReference type="SUPFAM" id="SSF54593">
    <property type="entry name" value="Glyoxalase/Bleomycin resistance protein/Dihydroxybiphenyl dioxygenase"/>
    <property type="match status" value="2"/>
</dbReference>
<dbReference type="InterPro" id="IPR004360">
    <property type="entry name" value="Glyas_Fos-R_dOase_dom"/>
</dbReference>
<accession>A0ABP3FDC8</accession>
<dbReference type="RefSeq" id="WP_343795597.1">
    <property type="nucleotide sequence ID" value="NZ_BAAADJ010000003.1"/>
</dbReference>
<organism evidence="2 3">
    <name type="scientific">Bacillus carboniphilus</name>
    <dbReference type="NCBI Taxonomy" id="86663"/>
    <lineage>
        <taxon>Bacteria</taxon>
        <taxon>Bacillati</taxon>
        <taxon>Bacillota</taxon>
        <taxon>Bacilli</taxon>
        <taxon>Bacillales</taxon>
        <taxon>Bacillaceae</taxon>
        <taxon>Bacillus</taxon>
    </lineage>
</organism>
<name>A0ABP3FDC8_9BACI</name>
<comment type="caution">
    <text evidence="2">The sequence shown here is derived from an EMBL/GenBank/DDBJ whole genome shotgun (WGS) entry which is preliminary data.</text>
</comment>